<dbReference type="InterPro" id="IPR029016">
    <property type="entry name" value="GAF-like_dom_sf"/>
</dbReference>
<gene>
    <name evidence="2" type="ORF">ACFQQG_08190</name>
</gene>
<feature type="compositionally biased region" description="Polar residues" evidence="1">
    <location>
        <begin position="154"/>
        <end position="176"/>
    </location>
</feature>
<reference evidence="2 3" key="1">
    <citation type="journal article" date="2019" name="Int. J. Syst. Evol. Microbiol.">
        <title>The Global Catalogue of Microorganisms (GCM) 10K type strain sequencing project: providing services to taxonomists for standard genome sequencing and annotation.</title>
        <authorList>
            <consortium name="The Broad Institute Genomics Platform"/>
            <consortium name="The Broad Institute Genome Sequencing Center for Infectious Disease"/>
            <person name="Wu L."/>
            <person name="Ma J."/>
        </authorList>
    </citation>
    <scope>NUCLEOTIDE SEQUENCE [LARGE SCALE GENOMIC DNA]</scope>
    <source>
        <strain evidence="2 3">JCM 30072</strain>
    </source>
</reference>
<evidence type="ECO:0000313" key="2">
    <source>
        <dbReference type="EMBL" id="MFC7058158.1"/>
    </source>
</evidence>
<accession>A0ABD5W1V8</accession>
<feature type="region of interest" description="Disordered" evidence="1">
    <location>
        <begin position="118"/>
        <end position="227"/>
    </location>
</feature>
<protein>
    <submittedName>
        <fullName evidence="2">Uncharacterized protein</fullName>
    </submittedName>
</protein>
<name>A0ABD5W1V8_9EURY</name>
<dbReference type="RefSeq" id="WP_382185001.1">
    <property type="nucleotide sequence ID" value="NZ_JBHSZI010000001.1"/>
</dbReference>
<organism evidence="2 3">
    <name type="scientific">Halovenus salina</name>
    <dbReference type="NCBI Taxonomy" id="1510225"/>
    <lineage>
        <taxon>Archaea</taxon>
        <taxon>Methanobacteriati</taxon>
        <taxon>Methanobacteriota</taxon>
        <taxon>Stenosarchaea group</taxon>
        <taxon>Halobacteria</taxon>
        <taxon>Halobacteriales</taxon>
        <taxon>Haloarculaceae</taxon>
        <taxon>Halovenus</taxon>
    </lineage>
</organism>
<dbReference type="AlphaFoldDB" id="A0ABD5W1V8"/>
<dbReference type="Proteomes" id="UP001596445">
    <property type="component" value="Unassembled WGS sequence"/>
</dbReference>
<feature type="compositionally biased region" description="Low complexity" evidence="1">
    <location>
        <begin position="177"/>
        <end position="192"/>
    </location>
</feature>
<dbReference type="EMBL" id="JBHSZI010000001">
    <property type="protein sequence ID" value="MFC7058158.1"/>
    <property type="molecule type" value="Genomic_DNA"/>
</dbReference>
<sequence>MLVAPLATTIDRIQRETTLEHRTAELQRQNSQIEAIHTVSTAMKLTTEKDDIYDLFVETVEQVLDIAICTLDERVGDVLKTRAVGSDMNLEDFYTETPLNQTDSLAVESYDAGETVVVGDLSRRRTGRPAPTISRSSAFRSGGGASSRQRPRSETPSTAPNARSSSYSPTQLKPQLSASSARRSRATCAQARGTERAPRPVRQPAEPRDAEPAECARSTPLAGQGDG</sequence>
<dbReference type="Gene3D" id="3.30.450.40">
    <property type="match status" value="1"/>
</dbReference>
<evidence type="ECO:0000256" key="1">
    <source>
        <dbReference type="SAM" id="MobiDB-lite"/>
    </source>
</evidence>
<evidence type="ECO:0000313" key="3">
    <source>
        <dbReference type="Proteomes" id="UP001596445"/>
    </source>
</evidence>
<comment type="caution">
    <text evidence="2">The sequence shown here is derived from an EMBL/GenBank/DDBJ whole genome shotgun (WGS) entry which is preliminary data.</text>
</comment>
<proteinExistence type="predicted"/>
<keyword evidence="3" id="KW-1185">Reference proteome</keyword>